<reference evidence="1" key="1">
    <citation type="submission" date="2021-06" db="EMBL/GenBank/DDBJ databases">
        <authorList>
            <person name="Kallberg Y."/>
            <person name="Tangrot J."/>
            <person name="Rosling A."/>
        </authorList>
    </citation>
    <scope>NUCLEOTIDE SEQUENCE</scope>
    <source>
        <strain evidence="1">MA461A</strain>
    </source>
</reference>
<accession>A0ACA9LVQ2</accession>
<comment type="caution">
    <text evidence="1">The sequence shown here is derived from an EMBL/GenBank/DDBJ whole genome shotgun (WGS) entry which is preliminary data.</text>
</comment>
<keyword evidence="2" id="KW-1185">Reference proteome</keyword>
<name>A0ACA9LVQ2_9GLOM</name>
<organism evidence="1 2">
    <name type="scientific">Racocetra persica</name>
    <dbReference type="NCBI Taxonomy" id="160502"/>
    <lineage>
        <taxon>Eukaryota</taxon>
        <taxon>Fungi</taxon>
        <taxon>Fungi incertae sedis</taxon>
        <taxon>Mucoromycota</taxon>
        <taxon>Glomeromycotina</taxon>
        <taxon>Glomeromycetes</taxon>
        <taxon>Diversisporales</taxon>
        <taxon>Gigasporaceae</taxon>
        <taxon>Racocetra</taxon>
    </lineage>
</organism>
<gene>
    <name evidence="1" type="ORF">RPERSI_LOCUS4004</name>
</gene>
<sequence length="85" mass="10240">ATYPILRGRWLILEFSIILKNFYEDQTRGLFGFNPNKIYGYIEFKEKQVLPLVNASYSILNLTTAKPLFRYDKENFQRTYKLNFF</sequence>
<dbReference type="Proteomes" id="UP000789920">
    <property type="component" value="Unassembled WGS sequence"/>
</dbReference>
<evidence type="ECO:0000313" key="2">
    <source>
        <dbReference type="Proteomes" id="UP000789920"/>
    </source>
</evidence>
<feature type="non-terminal residue" evidence="1">
    <location>
        <position position="1"/>
    </location>
</feature>
<protein>
    <submittedName>
        <fullName evidence="1">28350_t:CDS:1</fullName>
    </submittedName>
</protein>
<dbReference type="EMBL" id="CAJVQC010005301">
    <property type="protein sequence ID" value="CAG8552128.1"/>
    <property type="molecule type" value="Genomic_DNA"/>
</dbReference>
<proteinExistence type="predicted"/>
<evidence type="ECO:0000313" key="1">
    <source>
        <dbReference type="EMBL" id="CAG8552128.1"/>
    </source>
</evidence>